<dbReference type="AlphaFoldDB" id="A0A0K1P963"/>
<evidence type="ECO:0000313" key="1">
    <source>
        <dbReference type="EMBL" id="AKU90073.1"/>
    </source>
</evidence>
<evidence type="ECO:0000313" key="2">
    <source>
        <dbReference type="Proteomes" id="UP000055590"/>
    </source>
</evidence>
<accession>A0A0K1P963</accession>
<gene>
    <name evidence="1" type="ORF">AKJ08_0460</name>
</gene>
<dbReference type="OrthoDB" id="8115254at2"/>
<reference evidence="1 2" key="1">
    <citation type="submission" date="2015-08" db="EMBL/GenBank/DDBJ databases">
        <authorList>
            <person name="Babu N.S."/>
            <person name="Beckwith C.J."/>
            <person name="Beseler K.G."/>
            <person name="Brison A."/>
            <person name="Carone J.V."/>
            <person name="Caskin T.P."/>
            <person name="Diamond M."/>
            <person name="Durham M.E."/>
            <person name="Foxe J.M."/>
            <person name="Go M."/>
            <person name="Henderson B.A."/>
            <person name="Jones I.B."/>
            <person name="McGettigan J.A."/>
            <person name="Micheletti S.J."/>
            <person name="Nasrallah M.E."/>
            <person name="Ortiz D."/>
            <person name="Piller C.R."/>
            <person name="Privatt S.R."/>
            <person name="Schneider S.L."/>
            <person name="Sharp S."/>
            <person name="Smith T.C."/>
            <person name="Stanton J.D."/>
            <person name="Ullery H.E."/>
            <person name="Wilson R.J."/>
            <person name="Serrano M.G."/>
            <person name="Buck G."/>
            <person name="Lee V."/>
            <person name="Wang Y."/>
            <person name="Carvalho R."/>
            <person name="Voegtly L."/>
            <person name="Shi R."/>
            <person name="Duckworth R."/>
            <person name="Johnson A."/>
            <person name="Loviza R."/>
            <person name="Walstead R."/>
            <person name="Shah Z."/>
            <person name="Kiflezghi M."/>
            <person name="Wade K."/>
            <person name="Ball S.L."/>
            <person name="Bradley K.W."/>
            <person name="Asai D.J."/>
            <person name="Bowman C.A."/>
            <person name="Russell D.A."/>
            <person name="Pope W.H."/>
            <person name="Jacobs-Sera D."/>
            <person name="Hendrix R.W."/>
            <person name="Hatfull G.F."/>
        </authorList>
    </citation>
    <scope>NUCLEOTIDE SEQUENCE [LARGE SCALE GENOMIC DNA]</scope>
    <source>
        <strain evidence="1 2">DSM 27710</strain>
    </source>
</reference>
<proteinExistence type="predicted"/>
<dbReference type="KEGG" id="vin:AKJ08_0460"/>
<keyword evidence="2" id="KW-1185">Reference proteome</keyword>
<dbReference type="EMBL" id="CP012332">
    <property type="protein sequence ID" value="AKU90073.1"/>
    <property type="molecule type" value="Genomic_DNA"/>
</dbReference>
<sequence>MKRFELKDVLQQIISTAGPLATPITPKDLFQQWWDTANLKPGLGRGPHCDDNGAPVGGSSKFNNFDYECPRGEGGEARVDPFNGPLYKAIGLFNRFDLAPEDGSNCGEYRIVFARDSGRRNLLIFEAVLPNPDRKRGLEGCRPVVEFWAKLSDTSLSNAERGDMLKKFYFDGLSGFEPVVHASHYGAQLFASNYGSAAGGQIRTNQFMEGNWNLREFRLLKDCRCDSCNLAIVPATDKTNPEGFLFNSQSTDWRVPGFQNNLVADLPSLSNPNINEFGYEVKDVHNSGQSVPQTRQHDYNFHADTAFRNRIATAVSASGLTAQHIINRAQALSCAGCHELSNGKAIDRDHTWPRSLGFTHIDENLRGGSRYPLSDALENVFLPYRLEKMEEFLSTLHEAPRELRNLEPRRLPERLIPSNEDCAMTIKIRDFLLIRKVWPWEEVEKLKIDLGPRINIRPTH</sequence>
<name>A0A0K1P963_9BACT</name>
<protein>
    <submittedName>
        <fullName evidence="1">Uncharacterized protein</fullName>
    </submittedName>
</protein>
<dbReference type="Proteomes" id="UP000055590">
    <property type="component" value="Chromosome"/>
</dbReference>
<dbReference type="RefSeq" id="WP_157370418.1">
    <property type="nucleotide sequence ID" value="NZ_CP012332.1"/>
</dbReference>
<organism evidence="1 2">
    <name type="scientific">Vulgatibacter incomptus</name>
    <dbReference type="NCBI Taxonomy" id="1391653"/>
    <lineage>
        <taxon>Bacteria</taxon>
        <taxon>Pseudomonadati</taxon>
        <taxon>Myxococcota</taxon>
        <taxon>Myxococcia</taxon>
        <taxon>Myxococcales</taxon>
        <taxon>Cystobacterineae</taxon>
        <taxon>Vulgatibacteraceae</taxon>
        <taxon>Vulgatibacter</taxon>
    </lineage>
</organism>